<name>A0A897NQJ6_9EURY</name>
<feature type="binding site" evidence="8">
    <location>
        <begin position="9"/>
        <end position="11"/>
    </location>
    <ligand>
        <name>GTP</name>
        <dbReference type="ChEBI" id="CHEBI:37565"/>
    </ligand>
</feature>
<keyword evidence="11" id="KW-1185">Reference proteome</keyword>
<dbReference type="CDD" id="cd02503">
    <property type="entry name" value="MobA"/>
    <property type="match status" value="1"/>
</dbReference>
<dbReference type="GO" id="GO:0005525">
    <property type="term" value="F:GTP binding"/>
    <property type="evidence" value="ECO:0007669"/>
    <property type="project" value="UniProtKB-UniRule"/>
</dbReference>
<organism evidence="10 11">
    <name type="scientific">Halapricum desulfuricans</name>
    <dbReference type="NCBI Taxonomy" id="2841257"/>
    <lineage>
        <taxon>Archaea</taxon>
        <taxon>Methanobacteriati</taxon>
        <taxon>Methanobacteriota</taxon>
        <taxon>Stenosarchaea group</taxon>
        <taxon>Halobacteria</taxon>
        <taxon>Halobacteriales</taxon>
        <taxon>Haloarculaceae</taxon>
        <taxon>Halapricum</taxon>
    </lineage>
</organism>
<comment type="cofactor">
    <cofactor evidence="8">
        <name>Mg(2+)</name>
        <dbReference type="ChEBI" id="CHEBI:18420"/>
    </cofactor>
</comment>
<dbReference type="EMBL" id="CP064791">
    <property type="protein sequence ID" value="QSG14511.1"/>
    <property type="molecule type" value="Genomic_DNA"/>
</dbReference>
<dbReference type="InterPro" id="IPR029044">
    <property type="entry name" value="Nucleotide-diphossugar_trans"/>
</dbReference>
<dbReference type="InterPro" id="IPR025877">
    <property type="entry name" value="MobA-like_NTP_Trfase"/>
</dbReference>
<comment type="function">
    <text evidence="8">Transfers a GMP moiety from GTP to Mo-molybdopterin (Mo-MPT) cofactor (Moco or molybdenum cofactor) to form Mo-molybdopterin guanine dinucleotide (Mo-MGD) cofactor.</text>
</comment>
<dbReference type="Gene3D" id="3.90.550.10">
    <property type="entry name" value="Spore Coat Polysaccharide Biosynthesis Protein SpsA, Chain A"/>
    <property type="match status" value="1"/>
</dbReference>
<keyword evidence="2 8" id="KW-0808">Transferase</keyword>
<evidence type="ECO:0000256" key="2">
    <source>
        <dbReference type="ARBA" id="ARBA00022679"/>
    </source>
</evidence>
<proteinExistence type="inferred from homology"/>
<dbReference type="GO" id="GO:0061603">
    <property type="term" value="F:molybdenum cofactor guanylyltransferase activity"/>
    <property type="evidence" value="ECO:0007669"/>
    <property type="project" value="UniProtKB-EC"/>
</dbReference>
<gene>
    <name evidence="8 10" type="primary">mobA</name>
    <name evidence="10" type="ORF">HSEST_0975</name>
</gene>
<keyword evidence="7 8" id="KW-0501">Molybdenum cofactor biosynthesis</keyword>
<dbReference type="GO" id="GO:0046872">
    <property type="term" value="F:metal ion binding"/>
    <property type="evidence" value="ECO:0007669"/>
    <property type="project" value="UniProtKB-KW"/>
</dbReference>
<dbReference type="Proteomes" id="UP000663292">
    <property type="component" value="Chromosome"/>
</dbReference>
<accession>A0A897NQJ6</accession>
<dbReference type="GeneID" id="68857608"/>
<dbReference type="GO" id="GO:0006777">
    <property type="term" value="P:Mo-molybdopterin cofactor biosynthetic process"/>
    <property type="evidence" value="ECO:0007669"/>
    <property type="project" value="UniProtKB-KW"/>
</dbReference>
<dbReference type="InterPro" id="IPR013482">
    <property type="entry name" value="Molybde_CF_guanTrfase"/>
</dbReference>
<protein>
    <recommendedName>
        <fullName evidence="8">Probable molybdenum cofactor guanylyltransferase</fullName>
        <shortName evidence="8">MoCo guanylyltransferase</shortName>
        <ecNumber evidence="8">2.7.7.77</ecNumber>
    </recommendedName>
    <alternativeName>
        <fullName evidence="8">GTP:molybdopterin guanylyltransferase</fullName>
    </alternativeName>
    <alternativeName>
        <fullName evidence="8">Mo-MPT guanylyltransferase</fullName>
    </alternativeName>
    <alternativeName>
        <fullName evidence="8">Molybdopterin guanylyltransferase</fullName>
    </alternativeName>
    <alternativeName>
        <fullName evidence="8">Molybdopterin-guanine dinucleotide synthase</fullName>
        <shortName evidence="8">MGD synthase</shortName>
    </alternativeName>
</protein>
<comment type="similarity">
    <text evidence="8">Belongs to the MobA family.</text>
</comment>
<feature type="binding site" evidence="8">
    <location>
        <position position="100"/>
    </location>
    <ligand>
        <name>Mg(2+)</name>
        <dbReference type="ChEBI" id="CHEBI:18420"/>
    </ligand>
</feature>
<evidence type="ECO:0000256" key="3">
    <source>
        <dbReference type="ARBA" id="ARBA00022723"/>
    </source>
</evidence>
<comment type="catalytic activity">
    <reaction evidence="8">
        <text>Mo-molybdopterin + GTP + H(+) = Mo-molybdopterin guanine dinucleotide + diphosphate</text>
        <dbReference type="Rhea" id="RHEA:34243"/>
        <dbReference type="ChEBI" id="CHEBI:15378"/>
        <dbReference type="ChEBI" id="CHEBI:33019"/>
        <dbReference type="ChEBI" id="CHEBI:37565"/>
        <dbReference type="ChEBI" id="CHEBI:71302"/>
        <dbReference type="ChEBI" id="CHEBI:71310"/>
        <dbReference type="EC" id="2.7.7.77"/>
    </reaction>
</comment>
<comment type="domain">
    <text evidence="8">The N-terminal domain determines nucleotide recognition and specific binding, while the C-terminal domain determines the specific binding to the target protein.</text>
</comment>
<evidence type="ECO:0000256" key="6">
    <source>
        <dbReference type="ARBA" id="ARBA00023134"/>
    </source>
</evidence>
<evidence type="ECO:0000313" key="10">
    <source>
        <dbReference type="EMBL" id="QSG14511.1"/>
    </source>
</evidence>
<dbReference type="EC" id="2.7.7.77" evidence="8"/>
<keyword evidence="6 8" id="KW-0342">GTP-binding</keyword>
<evidence type="ECO:0000256" key="8">
    <source>
        <dbReference type="HAMAP-Rule" id="MF_00316"/>
    </source>
</evidence>
<dbReference type="GO" id="GO:0005737">
    <property type="term" value="C:cytoplasm"/>
    <property type="evidence" value="ECO:0007669"/>
    <property type="project" value="UniProtKB-SubCell"/>
</dbReference>
<dbReference type="AlphaFoldDB" id="A0A897NQJ6"/>
<evidence type="ECO:0000256" key="5">
    <source>
        <dbReference type="ARBA" id="ARBA00022842"/>
    </source>
</evidence>
<feature type="domain" description="MobA-like NTP transferase" evidence="9">
    <location>
        <begin position="6"/>
        <end position="161"/>
    </location>
</feature>
<dbReference type="PANTHER" id="PTHR19136">
    <property type="entry name" value="MOLYBDENUM COFACTOR GUANYLYLTRANSFERASE"/>
    <property type="match status" value="1"/>
</dbReference>
<evidence type="ECO:0000313" key="11">
    <source>
        <dbReference type="Proteomes" id="UP000663292"/>
    </source>
</evidence>
<sequence length="198" mass="21511">MSTRAGIVLAGGFARRFGDCDKTLAELRGKPLIAHAVQSLRPAVDRVIVSCRHEQRPSFERVLSNVTYRPDPTPDEGPLAGLDAALDGLDATAVAVSTADRPLVPTDLYRHLFDARSAEAIVIRAEGIDQPVPAVFDAPALRTAVSDQRARGTRRLRAVLDAVEYTTVPATMVARRWGEHALVDVNTPAQLDRLNESR</sequence>
<comment type="caution">
    <text evidence="8">Lacks conserved residue(s) required for the propagation of feature annotation.</text>
</comment>
<evidence type="ECO:0000256" key="4">
    <source>
        <dbReference type="ARBA" id="ARBA00022741"/>
    </source>
</evidence>
<reference evidence="10 11" key="1">
    <citation type="submission" date="2020-11" db="EMBL/GenBank/DDBJ databases">
        <title>Carbohydrate-dependent, anaerobic sulfur respiration: A novel catabolism in halophilic archaea.</title>
        <authorList>
            <person name="Sorokin D.Y."/>
            <person name="Messina E."/>
            <person name="Smedile F."/>
            <person name="La Cono V."/>
            <person name="Hallsworth J.E."/>
            <person name="Yakimov M.M."/>
        </authorList>
    </citation>
    <scope>NUCLEOTIDE SEQUENCE [LARGE SCALE GENOMIC DNA]</scope>
    <source>
        <strain evidence="10 11">HSR-Est</strain>
    </source>
</reference>
<feature type="binding site" evidence="8">
    <location>
        <position position="22"/>
    </location>
    <ligand>
        <name>GTP</name>
        <dbReference type="ChEBI" id="CHEBI:37565"/>
    </ligand>
</feature>
<dbReference type="HAMAP" id="MF_00316">
    <property type="entry name" value="MobA"/>
    <property type="match status" value="1"/>
</dbReference>
<feature type="binding site" evidence="8">
    <location>
        <position position="100"/>
    </location>
    <ligand>
        <name>GTP</name>
        <dbReference type="ChEBI" id="CHEBI:37565"/>
    </ligand>
</feature>
<keyword evidence="3 8" id="KW-0479">Metal-binding</keyword>
<dbReference type="Pfam" id="PF12804">
    <property type="entry name" value="NTP_transf_3"/>
    <property type="match status" value="1"/>
</dbReference>
<evidence type="ECO:0000259" key="9">
    <source>
        <dbReference type="Pfam" id="PF12804"/>
    </source>
</evidence>
<keyword evidence="5 8" id="KW-0460">Magnesium</keyword>
<keyword evidence="4 8" id="KW-0547">Nucleotide-binding</keyword>
<dbReference type="PANTHER" id="PTHR19136:SF81">
    <property type="entry name" value="MOLYBDENUM COFACTOR GUANYLYLTRANSFERASE"/>
    <property type="match status" value="1"/>
</dbReference>
<comment type="subcellular location">
    <subcellularLocation>
        <location evidence="8">Cytoplasm</location>
    </subcellularLocation>
</comment>
<evidence type="ECO:0000256" key="1">
    <source>
        <dbReference type="ARBA" id="ARBA00022490"/>
    </source>
</evidence>
<evidence type="ECO:0000256" key="7">
    <source>
        <dbReference type="ARBA" id="ARBA00023150"/>
    </source>
</evidence>
<keyword evidence="1 8" id="KW-0963">Cytoplasm</keyword>
<dbReference type="RefSeq" id="WP_229122517.1">
    <property type="nucleotide sequence ID" value="NZ_CP064791.1"/>
</dbReference>
<dbReference type="SUPFAM" id="SSF53448">
    <property type="entry name" value="Nucleotide-diphospho-sugar transferases"/>
    <property type="match status" value="1"/>
</dbReference>
<feature type="binding site" evidence="8">
    <location>
        <position position="71"/>
    </location>
    <ligand>
        <name>GTP</name>
        <dbReference type="ChEBI" id="CHEBI:37565"/>
    </ligand>
</feature>